<keyword evidence="3" id="KW-1185">Reference proteome</keyword>
<dbReference type="AlphaFoldDB" id="A0A367KPB4"/>
<protein>
    <recommendedName>
        <fullName evidence="1">CRAL-TRIO domain-containing protein</fullName>
    </recommendedName>
</protein>
<dbReference type="InterPro" id="IPR036865">
    <property type="entry name" value="CRAL-TRIO_dom_sf"/>
</dbReference>
<dbReference type="STRING" id="4846.A0A367KPB4"/>
<organism evidence="2 3">
    <name type="scientific">Rhizopus stolonifer</name>
    <name type="common">Rhizopus nigricans</name>
    <dbReference type="NCBI Taxonomy" id="4846"/>
    <lineage>
        <taxon>Eukaryota</taxon>
        <taxon>Fungi</taxon>
        <taxon>Fungi incertae sedis</taxon>
        <taxon>Mucoromycota</taxon>
        <taxon>Mucoromycotina</taxon>
        <taxon>Mucoromycetes</taxon>
        <taxon>Mucorales</taxon>
        <taxon>Mucorineae</taxon>
        <taxon>Rhizopodaceae</taxon>
        <taxon>Rhizopus</taxon>
    </lineage>
</organism>
<accession>A0A367KPB4</accession>
<dbReference type="EMBL" id="PJQM01000820">
    <property type="protein sequence ID" value="RCI04001.1"/>
    <property type="molecule type" value="Genomic_DNA"/>
</dbReference>
<gene>
    <name evidence="2" type="ORF">CU098_011462</name>
</gene>
<proteinExistence type="predicted"/>
<evidence type="ECO:0000313" key="3">
    <source>
        <dbReference type="Proteomes" id="UP000253551"/>
    </source>
</evidence>
<dbReference type="PANTHER" id="PTHR46590">
    <property type="entry name" value="PHOSPHATIDYLINOSITOL TRANSFER PROTEIN CSR1-RELATED"/>
    <property type="match status" value="1"/>
</dbReference>
<dbReference type="InterPro" id="IPR001251">
    <property type="entry name" value="CRAL-TRIO_dom"/>
</dbReference>
<dbReference type="SUPFAM" id="SSF52087">
    <property type="entry name" value="CRAL/TRIO domain"/>
    <property type="match status" value="1"/>
</dbReference>
<evidence type="ECO:0000259" key="1">
    <source>
        <dbReference type="Pfam" id="PF00650"/>
    </source>
</evidence>
<name>A0A367KPB4_RHIST</name>
<sequence>MLANTLQWRLNMRVDDIVALGETGLCNELNRLKPGLGDRFTAQLGSYKAYLGGPDKAERDICGNSFINFEVVKLLTMYIMETSRVIVHQPVKSACIVFNMDGFTLKNIEFDLVKFLVTCFEAYYPETLGSLVARKIHFTKDTNELAQYVGLSALPANISGEKDKKTKDEAVNIDPIAPGTLDVPATDAYNRYKAMVKQYEAETIGWSKIPSTDDTTNI</sequence>
<dbReference type="CDD" id="cd00170">
    <property type="entry name" value="SEC14"/>
    <property type="match status" value="1"/>
</dbReference>
<dbReference type="OrthoDB" id="43460at2759"/>
<dbReference type="Proteomes" id="UP000253551">
    <property type="component" value="Unassembled WGS sequence"/>
</dbReference>
<feature type="domain" description="CRAL-TRIO" evidence="1">
    <location>
        <begin position="49"/>
        <end position="131"/>
    </location>
</feature>
<dbReference type="Gene3D" id="3.40.525.10">
    <property type="entry name" value="CRAL-TRIO lipid binding domain"/>
    <property type="match status" value="1"/>
</dbReference>
<reference evidence="2 3" key="1">
    <citation type="journal article" date="2018" name="G3 (Bethesda)">
        <title>Phylogenetic and Phylogenomic Definition of Rhizopus Species.</title>
        <authorList>
            <person name="Gryganskyi A.P."/>
            <person name="Golan J."/>
            <person name="Dolatabadi S."/>
            <person name="Mondo S."/>
            <person name="Robb S."/>
            <person name="Idnurm A."/>
            <person name="Muszewska A."/>
            <person name="Steczkiewicz K."/>
            <person name="Masonjones S."/>
            <person name="Liao H.L."/>
            <person name="Gajdeczka M.T."/>
            <person name="Anike F."/>
            <person name="Vuek A."/>
            <person name="Anishchenko I.M."/>
            <person name="Voigt K."/>
            <person name="de Hoog G.S."/>
            <person name="Smith M.E."/>
            <person name="Heitman J."/>
            <person name="Vilgalys R."/>
            <person name="Stajich J.E."/>
        </authorList>
    </citation>
    <scope>NUCLEOTIDE SEQUENCE [LARGE SCALE GENOMIC DNA]</scope>
    <source>
        <strain evidence="2 3">LSU 92-RS-03</strain>
    </source>
</reference>
<dbReference type="PANTHER" id="PTHR46590:SF1">
    <property type="entry name" value="PHOSPHATIDYLINOSITOL TRANSFER PROTEIN CSR1"/>
    <property type="match status" value="1"/>
</dbReference>
<comment type="caution">
    <text evidence="2">The sequence shown here is derived from an EMBL/GenBank/DDBJ whole genome shotgun (WGS) entry which is preliminary data.</text>
</comment>
<dbReference type="Pfam" id="PF00650">
    <property type="entry name" value="CRAL_TRIO"/>
    <property type="match status" value="1"/>
</dbReference>
<dbReference type="InterPro" id="IPR052432">
    <property type="entry name" value="PITP/CRAL-TRIO"/>
</dbReference>
<evidence type="ECO:0000313" key="2">
    <source>
        <dbReference type="EMBL" id="RCI04001.1"/>
    </source>
</evidence>